<keyword evidence="3" id="KW-1185">Reference proteome</keyword>
<accession>A0A2R5EQ98</accession>
<comment type="caution">
    <text evidence="2">The sequence shown here is derived from an EMBL/GenBank/DDBJ whole genome shotgun (WGS) entry which is preliminary data.</text>
</comment>
<evidence type="ECO:0000259" key="1">
    <source>
        <dbReference type="Pfam" id="PF02558"/>
    </source>
</evidence>
<dbReference type="SUPFAM" id="SSF51735">
    <property type="entry name" value="NAD(P)-binding Rossmann-fold domains"/>
    <property type="match status" value="1"/>
</dbReference>
<feature type="domain" description="Ketopantoate reductase N-terminal" evidence="1">
    <location>
        <begin position="3"/>
        <end position="125"/>
    </location>
</feature>
<proteinExistence type="predicted"/>
<name>A0A2R5EQ98_9BACL</name>
<reference evidence="2 3" key="1">
    <citation type="submission" date="2017-08" db="EMBL/GenBank/DDBJ databases">
        <title>Substantial Increase in Enzyme Production by Combined Drug-Resistance Mutations in Paenibacillus agaridevorans.</title>
        <authorList>
            <person name="Tanaka Y."/>
            <person name="Funane K."/>
            <person name="Hosaka T."/>
            <person name="Shiwa Y."/>
            <person name="Fujita N."/>
            <person name="Miyazaki T."/>
            <person name="Yoshikawa H."/>
            <person name="Murakami K."/>
            <person name="Kasahara K."/>
            <person name="Inaoka T."/>
            <person name="Hiraga Y."/>
            <person name="Ochi K."/>
        </authorList>
    </citation>
    <scope>NUCLEOTIDE SEQUENCE [LARGE SCALE GENOMIC DNA]</scope>
    <source>
        <strain evidence="2 3">T-3040</strain>
    </source>
</reference>
<sequence length="314" mass="35288">MRILFFGRGVISTQYAWAFEKAGHTVEFYVRKGRKETFGSNIELEMWDARRGKQLIKEIWNVKLHEELSPNYDLIIVSVNTEQLPEAAQLLSTVAGTTPVLLFNNVWQDLKSSISPLSMNNVVFGFPGAGGGIADNRLRGGFLKMLFLEKPRAGTEHINNKVKELFESAHFKISWVKDMQNWLWNHFAMNAAMETEVLRRGSFPALMNHSDSFANVGKNMREIVPVLKARGAKMDMISLLLTKIPPALLGALFNKVIFAKGGLPRLFIEYNNSKAGFAVLEVVREAKKSGIPLPRLTAAFKNIELHKAIEKSIS</sequence>
<dbReference type="Gene3D" id="3.40.50.720">
    <property type="entry name" value="NAD(P)-binding Rossmann-like Domain"/>
    <property type="match status" value="1"/>
</dbReference>
<evidence type="ECO:0000313" key="3">
    <source>
        <dbReference type="Proteomes" id="UP000245202"/>
    </source>
</evidence>
<dbReference type="AlphaFoldDB" id="A0A2R5EQ98"/>
<dbReference type="EMBL" id="BDQX01000007">
    <property type="protein sequence ID" value="GBG05574.1"/>
    <property type="molecule type" value="Genomic_DNA"/>
</dbReference>
<organism evidence="2 3">
    <name type="scientific">Paenibacillus agaridevorans</name>
    <dbReference type="NCBI Taxonomy" id="171404"/>
    <lineage>
        <taxon>Bacteria</taxon>
        <taxon>Bacillati</taxon>
        <taxon>Bacillota</taxon>
        <taxon>Bacilli</taxon>
        <taxon>Bacillales</taxon>
        <taxon>Paenibacillaceae</taxon>
        <taxon>Paenibacillus</taxon>
    </lineage>
</organism>
<dbReference type="RefSeq" id="WP_108991051.1">
    <property type="nucleotide sequence ID" value="NZ_BDQX01000007.1"/>
</dbReference>
<dbReference type="Pfam" id="PF02558">
    <property type="entry name" value="ApbA"/>
    <property type="match status" value="1"/>
</dbReference>
<dbReference type="InterPro" id="IPR036291">
    <property type="entry name" value="NAD(P)-bd_dom_sf"/>
</dbReference>
<dbReference type="InterPro" id="IPR013332">
    <property type="entry name" value="KPR_N"/>
</dbReference>
<gene>
    <name evidence="2" type="ORF">PAT3040_00056</name>
</gene>
<dbReference type="Proteomes" id="UP000245202">
    <property type="component" value="Unassembled WGS sequence"/>
</dbReference>
<protein>
    <submittedName>
        <fullName evidence="2">Ketopantoate reductase</fullName>
    </submittedName>
</protein>
<evidence type="ECO:0000313" key="2">
    <source>
        <dbReference type="EMBL" id="GBG05574.1"/>
    </source>
</evidence>